<evidence type="ECO:0000313" key="2">
    <source>
        <dbReference type="EMBL" id="MPR03548.1"/>
    </source>
</evidence>
<accession>A0A5N7KN28</accession>
<reference evidence="2 3" key="1">
    <citation type="journal article" date="2020" name="Int. J. Syst. Evol. Microbiol.">
        <title>Pseudomonas kitaguniensis sp. nov., a pathogen causing bacterial rot of Welsh onion in Japan.</title>
        <authorList>
            <person name="Sawada H."/>
            <person name="Fujikawa T."/>
            <person name="Nishiwaki Y."/>
            <person name="Horita H."/>
        </authorList>
    </citation>
    <scope>NUCLEOTIDE SEQUENCE [LARGE SCALE GENOMIC DNA]</scope>
    <source>
        <strain evidence="2 3">MAFF 212408</strain>
    </source>
</reference>
<name>A0A5N7KN28_9PSED</name>
<dbReference type="InterPro" id="IPR016181">
    <property type="entry name" value="Acyl_CoA_acyltransferase"/>
</dbReference>
<reference evidence="2 3" key="2">
    <citation type="journal article" date="2023" name="Plant Pathol.">
        <title>Dismantling and reorganizing Pseudomonas marginalis sensu#lato.</title>
        <authorList>
            <person name="Sawada H."/>
            <person name="Fujikawa T."/>
            <person name="Satou M."/>
        </authorList>
    </citation>
    <scope>NUCLEOTIDE SEQUENCE [LARGE SCALE GENOMIC DNA]</scope>
    <source>
        <strain evidence="2 3">MAFF 212408</strain>
    </source>
</reference>
<evidence type="ECO:0000313" key="3">
    <source>
        <dbReference type="Proteomes" id="UP000326112"/>
    </source>
</evidence>
<comment type="caution">
    <text evidence="2">The sequence shown here is derived from an EMBL/GenBank/DDBJ whole genome shotgun (WGS) entry which is preliminary data.</text>
</comment>
<dbReference type="InterPro" id="IPR051531">
    <property type="entry name" value="N-acetyltransferase"/>
</dbReference>
<feature type="domain" description="N-acetyltransferase" evidence="1">
    <location>
        <begin position="11"/>
        <end position="151"/>
    </location>
</feature>
<protein>
    <submittedName>
        <fullName evidence="2">GNAT family N-acetyltransferase</fullName>
    </submittedName>
</protein>
<proteinExistence type="predicted"/>
<gene>
    <name evidence="2" type="ORF">F0169_16595</name>
</gene>
<keyword evidence="3" id="KW-1185">Reference proteome</keyword>
<evidence type="ECO:0000259" key="1">
    <source>
        <dbReference type="Pfam" id="PF13302"/>
    </source>
</evidence>
<sequence length="185" mass="21719">MDVLPTLYTPRLILRPLVLDDADAIQQQFAHWKVVRYLNVQVPWPYPADGARTYLEHSALPAMDRGEEWHWSIRLNSAPEQLIGSVSLIDQPDNNRGFWLGPQWQGHGLMTEASAAVTEYWFEVLKRPLMRVPKAAPNLGSRRISERAGMRLIRTDEDRFVEGILPREIWEMTREEWLRFRPFER</sequence>
<organism evidence="2 3">
    <name type="scientific">Pseudomonas kitaguniensis</name>
    <dbReference type="NCBI Taxonomy" id="2607908"/>
    <lineage>
        <taxon>Bacteria</taxon>
        <taxon>Pseudomonadati</taxon>
        <taxon>Pseudomonadota</taxon>
        <taxon>Gammaproteobacteria</taxon>
        <taxon>Pseudomonadales</taxon>
        <taxon>Pseudomonadaceae</taxon>
        <taxon>Pseudomonas</taxon>
    </lineage>
</organism>
<dbReference type="Proteomes" id="UP000326112">
    <property type="component" value="Unassembled WGS sequence"/>
</dbReference>
<dbReference type="InterPro" id="IPR000182">
    <property type="entry name" value="GNAT_dom"/>
</dbReference>
<dbReference type="Pfam" id="PF13302">
    <property type="entry name" value="Acetyltransf_3"/>
    <property type="match status" value="1"/>
</dbReference>
<dbReference type="Gene3D" id="3.40.630.30">
    <property type="match status" value="1"/>
</dbReference>
<dbReference type="PANTHER" id="PTHR43792">
    <property type="entry name" value="GNAT FAMILY, PUTATIVE (AFU_ORTHOLOGUE AFUA_3G00765)-RELATED-RELATED"/>
    <property type="match status" value="1"/>
</dbReference>
<dbReference type="RefSeq" id="WP_152747110.1">
    <property type="nucleotide sequence ID" value="NZ_VUAZ01000096.1"/>
</dbReference>
<dbReference type="SUPFAM" id="SSF55729">
    <property type="entry name" value="Acyl-CoA N-acyltransferases (Nat)"/>
    <property type="match status" value="1"/>
</dbReference>
<dbReference type="EMBL" id="VUAZ01000096">
    <property type="protein sequence ID" value="MPR03548.1"/>
    <property type="molecule type" value="Genomic_DNA"/>
</dbReference>